<protein>
    <submittedName>
        <fullName evidence="1">Uncharacterized protein</fullName>
    </submittedName>
</protein>
<accession>A0AAV4DYV3</accession>
<keyword evidence="2" id="KW-1185">Reference proteome</keyword>
<reference evidence="1 2" key="1">
    <citation type="journal article" date="2021" name="Elife">
        <title>Chloroplast acquisition without the gene transfer in kleptoplastic sea slugs, Plakobranchus ocellatus.</title>
        <authorList>
            <person name="Maeda T."/>
            <person name="Takahashi S."/>
            <person name="Yoshida T."/>
            <person name="Shimamura S."/>
            <person name="Takaki Y."/>
            <person name="Nagai Y."/>
            <person name="Toyoda A."/>
            <person name="Suzuki Y."/>
            <person name="Arimoto A."/>
            <person name="Ishii H."/>
            <person name="Satoh N."/>
            <person name="Nishiyama T."/>
            <person name="Hasebe M."/>
            <person name="Maruyama T."/>
            <person name="Minagawa J."/>
            <person name="Obokata J."/>
            <person name="Shigenobu S."/>
        </authorList>
    </citation>
    <scope>NUCLEOTIDE SEQUENCE [LARGE SCALE GENOMIC DNA]</scope>
</reference>
<sequence>MWHYKDNSPGLSEWRKYERQAEEKVNDNIPEELEKLCAEMQAGQMEHTDVGYNSSSQPSLSITNKFKITVHSVPDTVRCHQARSIINRCSASLPYIRKDKRIEQCSTSGLLQIGSQGSAHK</sequence>
<evidence type="ECO:0000313" key="1">
    <source>
        <dbReference type="EMBL" id="GFO49268.1"/>
    </source>
</evidence>
<name>A0AAV4DYV3_9GAST</name>
<comment type="caution">
    <text evidence="1">The sequence shown here is derived from an EMBL/GenBank/DDBJ whole genome shotgun (WGS) entry which is preliminary data.</text>
</comment>
<evidence type="ECO:0000313" key="2">
    <source>
        <dbReference type="Proteomes" id="UP000735302"/>
    </source>
</evidence>
<dbReference type="Proteomes" id="UP000735302">
    <property type="component" value="Unassembled WGS sequence"/>
</dbReference>
<proteinExistence type="predicted"/>
<organism evidence="1 2">
    <name type="scientific">Plakobranchus ocellatus</name>
    <dbReference type="NCBI Taxonomy" id="259542"/>
    <lineage>
        <taxon>Eukaryota</taxon>
        <taxon>Metazoa</taxon>
        <taxon>Spiralia</taxon>
        <taxon>Lophotrochozoa</taxon>
        <taxon>Mollusca</taxon>
        <taxon>Gastropoda</taxon>
        <taxon>Heterobranchia</taxon>
        <taxon>Euthyneura</taxon>
        <taxon>Panpulmonata</taxon>
        <taxon>Sacoglossa</taxon>
        <taxon>Placobranchoidea</taxon>
        <taxon>Plakobranchidae</taxon>
        <taxon>Plakobranchus</taxon>
    </lineage>
</organism>
<gene>
    <name evidence="1" type="ORF">PoB_007577300</name>
</gene>
<dbReference type="EMBL" id="BLXT01008461">
    <property type="protein sequence ID" value="GFO49268.1"/>
    <property type="molecule type" value="Genomic_DNA"/>
</dbReference>
<dbReference type="AlphaFoldDB" id="A0AAV4DYV3"/>